<feature type="region of interest" description="Disordered" evidence="1">
    <location>
        <begin position="158"/>
        <end position="179"/>
    </location>
</feature>
<protein>
    <submittedName>
        <fullName evidence="2">Uncharacterized protein</fullName>
    </submittedName>
</protein>
<organism evidence="2">
    <name type="scientific">Notodromas monacha</name>
    <dbReference type="NCBI Taxonomy" id="399045"/>
    <lineage>
        <taxon>Eukaryota</taxon>
        <taxon>Metazoa</taxon>
        <taxon>Ecdysozoa</taxon>
        <taxon>Arthropoda</taxon>
        <taxon>Crustacea</taxon>
        <taxon>Oligostraca</taxon>
        <taxon>Ostracoda</taxon>
        <taxon>Podocopa</taxon>
        <taxon>Podocopida</taxon>
        <taxon>Cypridocopina</taxon>
        <taxon>Cypridoidea</taxon>
        <taxon>Cyprididae</taxon>
        <taxon>Notodromas</taxon>
    </lineage>
</organism>
<feature type="compositionally biased region" description="Polar residues" evidence="1">
    <location>
        <begin position="118"/>
        <end position="133"/>
    </location>
</feature>
<evidence type="ECO:0000313" key="2">
    <source>
        <dbReference type="EMBL" id="CAD7283054.1"/>
    </source>
</evidence>
<dbReference type="EMBL" id="OA886771">
    <property type="protein sequence ID" value="CAD7283054.1"/>
    <property type="molecule type" value="Genomic_DNA"/>
</dbReference>
<feature type="compositionally biased region" description="Basic residues" evidence="1">
    <location>
        <begin position="74"/>
        <end position="88"/>
    </location>
</feature>
<name>A0A7R9BZ44_9CRUS</name>
<reference evidence="2" key="1">
    <citation type="submission" date="2020-11" db="EMBL/GenBank/DDBJ databases">
        <authorList>
            <person name="Tran Van P."/>
        </authorList>
    </citation>
    <scope>NUCLEOTIDE SEQUENCE</scope>
</reference>
<dbReference type="EMBL" id="CAJPEX010004734">
    <property type="protein sequence ID" value="CAG0923206.1"/>
    <property type="molecule type" value="Genomic_DNA"/>
</dbReference>
<evidence type="ECO:0000256" key="1">
    <source>
        <dbReference type="SAM" id="MobiDB-lite"/>
    </source>
</evidence>
<feature type="region of interest" description="Disordered" evidence="1">
    <location>
        <begin position="45"/>
        <end position="97"/>
    </location>
</feature>
<keyword evidence="3" id="KW-1185">Reference proteome</keyword>
<evidence type="ECO:0000313" key="3">
    <source>
        <dbReference type="Proteomes" id="UP000678499"/>
    </source>
</evidence>
<dbReference type="AlphaFoldDB" id="A0A7R9BZ44"/>
<feature type="region of interest" description="Disordered" evidence="1">
    <location>
        <begin position="109"/>
        <end position="143"/>
    </location>
</feature>
<dbReference type="Proteomes" id="UP000678499">
    <property type="component" value="Unassembled WGS sequence"/>
</dbReference>
<sequence length="179" mass="19717">MKEWNQGRAIDGDAFQSVPYFDEAPFPEKEQSNCHATVPVVYRTTTGAATLRNRAEATRTEPPPPPPSPPRGHCVCRRRRNARSKRRQGYREDSQMQEISTSYVKIYGQPRKHLPASHGTTRIATSPAAQTASAEYEHAGQSGATELKPVKETLSAAHLSPQPAHLCGKKQLSASADDR</sequence>
<accession>A0A7R9BZ44</accession>
<feature type="compositionally biased region" description="Pro residues" evidence="1">
    <location>
        <begin position="61"/>
        <end position="70"/>
    </location>
</feature>
<proteinExistence type="predicted"/>
<gene>
    <name evidence="2" type="ORF">NMOB1V02_LOCUS10672</name>
</gene>